<dbReference type="InterPro" id="IPR050908">
    <property type="entry name" value="SmbC-like"/>
</dbReference>
<accession>A0ABV2PSQ5</accession>
<dbReference type="InterPro" id="IPR010499">
    <property type="entry name" value="AraC_E-bd"/>
</dbReference>
<dbReference type="InterPro" id="IPR009057">
    <property type="entry name" value="Homeodomain-like_sf"/>
</dbReference>
<feature type="domain" description="HTH araC/xylS-type" evidence="4">
    <location>
        <begin position="14"/>
        <end position="115"/>
    </location>
</feature>
<dbReference type="Gene3D" id="1.10.10.60">
    <property type="entry name" value="Homeodomain-like"/>
    <property type="match status" value="2"/>
</dbReference>
<dbReference type="Gene3D" id="3.20.80.10">
    <property type="entry name" value="Regulatory factor, effector binding domain"/>
    <property type="match status" value="1"/>
</dbReference>
<dbReference type="InterPro" id="IPR011256">
    <property type="entry name" value="Reg_factor_effector_dom_sf"/>
</dbReference>
<dbReference type="InterPro" id="IPR018062">
    <property type="entry name" value="HTH_AraC-typ_CS"/>
</dbReference>
<keyword evidence="6" id="KW-1185">Reference proteome</keyword>
<dbReference type="PRINTS" id="PR00032">
    <property type="entry name" value="HTHARAC"/>
</dbReference>
<dbReference type="PROSITE" id="PS01124">
    <property type="entry name" value="HTH_ARAC_FAMILY_2"/>
    <property type="match status" value="1"/>
</dbReference>
<keyword evidence="1" id="KW-0805">Transcription regulation</keyword>
<dbReference type="InterPro" id="IPR018060">
    <property type="entry name" value="HTH_AraC"/>
</dbReference>
<keyword evidence="2" id="KW-0238">DNA-binding</keyword>
<evidence type="ECO:0000256" key="1">
    <source>
        <dbReference type="ARBA" id="ARBA00023015"/>
    </source>
</evidence>
<evidence type="ECO:0000256" key="3">
    <source>
        <dbReference type="ARBA" id="ARBA00023163"/>
    </source>
</evidence>
<dbReference type="PROSITE" id="PS00041">
    <property type="entry name" value="HTH_ARAC_FAMILY_1"/>
    <property type="match status" value="1"/>
</dbReference>
<dbReference type="Proteomes" id="UP001549251">
    <property type="component" value="Unassembled WGS sequence"/>
</dbReference>
<dbReference type="SMART" id="SM00342">
    <property type="entry name" value="HTH_ARAC"/>
    <property type="match status" value="1"/>
</dbReference>
<dbReference type="Pfam" id="PF06445">
    <property type="entry name" value="GyrI-like"/>
    <property type="match status" value="1"/>
</dbReference>
<evidence type="ECO:0000313" key="6">
    <source>
        <dbReference type="Proteomes" id="UP001549251"/>
    </source>
</evidence>
<dbReference type="EMBL" id="JBEPSD010000001">
    <property type="protein sequence ID" value="MET4568049.1"/>
    <property type="molecule type" value="Genomic_DNA"/>
</dbReference>
<protein>
    <submittedName>
        <fullName evidence="5">AraC family transcriptional regulator</fullName>
    </submittedName>
</protein>
<name>A0ABV2PSQ5_9GAMM</name>
<keyword evidence="3" id="KW-0804">Transcription</keyword>
<dbReference type="SUPFAM" id="SSF46689">
    <property type="entry name" value="Homeodomain-like"/>
    <property type="match status" value="1"/>
</dbReference>
<dbReference type="InterPro" id="IPR029442">
    <property type="entry name" value="GyrI-like"/>
</dbReference>
<evidence type="ECO:0000313" key="5">
    <source>
        <dbReference type="EMBL" id="MET4568049.1"/>
    </source>
</evidence>
<evidence type="ECO:0000256" key="2">
    <source>
        <dbReference type="ARBA" id="ARBA00023125"/>
    </source>
</evidence>
<comment type="caution">
    <text evidence="5">The sequence shown here is derived from an EMBL/GenBank/DDBJ whole genome shotgun (WGS) entry which is preliminary data.</text>
</comment>
<dbReference type="RefSeq" id="WP_354546893.1">
    <property type="nucleotide sequence ID" value="NZ_JBEPSD010000001.1"/>
</dbReference>
<dbReference type="PANTHER" id="PTHR40055">
    <property type="entry name" value="TRANSCRIPTIONAL REGULATOR YGIV-RELATED"/>
    <property type="match status" value="1"/>
</dbReference>
<dbReference type="PANTHER" id="PTHR40055:SF1">
    <property type="entry name" value="TRANSCRIPTIONAL REGULATOR YGIV-RELATED"/>
    <property type="match status" value="1"/>
</dbReference>
<dbReference type="SUPFAM" id="SSF55136">
    <property type="entry name" value="Probable bacterial effector-binding domain"/>
    <property type="match status" value="1"/>
</dbReference>
<reference evidence="5 6" key="1">
    <citation type="submission" date="2024-06" db="EMBL/GenBank/DDBJ databases">
        <title>Sorghum-associated microbial communities from plants grown in Nebraska, USA.</title>
        <authorList>
            <person name="Schachtman D."/>
        </authorList>
    </citation>
    <scope>NUCLEOTIDE SEQUENCE [LARGE SCALE GENOMIC DNA]</scope>
    <source>
        <strain evidence="5 6">1757</strain>
    </source>
</reference>
<dbReference type="InterPro" id="IPR020449">
    <property type="entry name" value="Tscrpt_reg_AraC-type_HTH"/>
</dbReference>
<organism evidence="5 6">
    <name type="scientific">Rhodanobacter soli</name>
    <dbReference type="NCBI Taxonomy" id="590609"/>
    <lineage>
        <taxon>Bacteria</taxon>
        <taxon>Pseudomonadati</taxon>
        <taxon>Pseudomonadota</taxon>
        <taxon>Gammaproteobacteria</taxon>
        <taxon>Lysobacterales</taxon>
        <taxon>Rhodanobacteraceae</taxon>
        <taxon>Rhodanobacter</taxon>
    </lineage>
</organism>
<evidence type="ECO:0000259" key="4">
    <source>
        <dbReference type="PROSITE" id="PS01124"/>
    </source>
</evidence>
<dbReference type="Pfam" id="PF12833">
    <property type="entry name" value="HTH_18"/>
    <property type="match status" value="1"/>
</dbReference>
<proteinExistence type="predicted"/>
<dbReference type="SMART" id="SM00871">
    <property type="entry name" value="AraC_E_bind"/>
    <property type="match status" value="1"/>
</dbReference>
<gene>
    <name evidence="5" type="ORF">ABIE04_000376</name>
</gene>
<sequence>MKNRTRNDYLRRIDRVIALLQQAVANDAELPDLAELGQAAQLSPFHFHRVYRALTGETIGRTVARLRLLRALQLLSDPARAVTDAALAVGYETPQAFARAFRQAFGASPSELRAQPARLAGELARLSRAPVDEAMPMSLLQVDVVSLEPFALVATRNTGDFADLAVAYEALFGWAAQHGLIECIAGIYGVPQQDRRDTPPAECEFDCALAFSAEAIAGDGTVPLTLGGGLWARLRHVGPYAGLEPATDALLAEWLPHSGYALRDEPLFHHYLDDPEQTPEAVLRTDVYLPVSALP</sequence>